<reference evidence="1" key="1">
    <citation type="submission" date="2014-12" db="EMBL/GenBank/DDBJ databases">
        <title>Insight into the proteome of Arion vulgaris.</title>
        <authorList>
            <person name="Aradska J."/>
            <person name="Bulat T."/>
            <person name="Smidak R."/>
            <person name="Sarate P."/>
            <person name="Gangsoo J."/>
            <person name="Sialana F."/>
            <person name="Bilban M."/>
            <person name="Lubec G."/>
        </authorList>
    </citation>
    <scope>NUCLEOTIDE SEQUENCE</scope>
    <source>
        <tissue evidence="1">Skin</tissue>
    </source>
</reference>
<accession>A0A0B6YP23</accession>
<gene>
    <name evidence="1" type="primary">ORF31591</name>
</gene>
<protein>
    <submittedName>
        <fullName evidence="1">Uncharacterized protein</fullName>
    </submittedName>
</protein>
<sequence length="75" mass="8619">MMLERLVINSEFPRLQVVTAVIQETHLDSSRNRITNFSGNKKNKRMSREHGIGFVVNESLLGMVETCQKSTERLL</sequence>
<name>A0A0B6YP23_9EUPU</name>
<organism evidence="1">
    <name type="scientific">Arion vulgaris</name>
    <dbReference type="NCBI Taxonomy" id="1028688"/>
    <lineage>
        <taxon>Eukaryota</taxon>
        <taxon>Metazoa</taxon>
        <taxon>Spiralia</taxon>
        <taxon>Lophotrochozoa</taxon>
        <taxon>Mollusca</taxon>
        <taxon>Gastropoda</taxon>
        <taxon>Heterobranchia</taxon>
        <taxon>Euthyneura</taxon>
        <taxon>Panpulmonata</taxon>
        <taxon>Eupulmonata</taxon>
        <taxon>Stylommatophora</taxon>
        <taxon>Helicina</taxon>
        <taxon>Arionoidea</taxon>
        <taxon>Arionidae</taxon>
        <taxon>Arion</taxon>
    </lineage>
</organism>
<dbReference type="EMBL" id="HACG01011098">
    <property type="protein sequence ID" value="CEK57963.1"/>
    <property type="molecule type" value="Transcribed_RNA"/>
</dbReference>
<dbReference type="AlphaFoldDB" id="A0A0B6YP23"/>
<evidence type="ECO:0000313" key="1">
    <source>
        <dbReference type="EMBL" id="CEK57963.1"/>
    </source>
</evidence>
<proteinExistence type="predicted"/>